<name>A0A2P2LLC9_RHIMU</name>
<accession>A0A2P2LLC9</accession>
<keyword evidence="1" id="KW-1133">Transmembrane helix</keyword>
<dbReference type="EMBL" id="GGEC01038301">
    <property type="protein sequence ID" value="MBX18785.1"/>
    <property type="molecule type" value="Transcribed_RNA"/>
</dbReference>
<dbReference type="EMBL" id="GGEC01038300">
    <property type="protein sequence ID" value="MBX18784.1"/>
    <property type="molecule type" value="Transcribed_RNA"/>
</dbReference>
<organism evidence="2">
    <name type="scientific">Rhizophora mucronata</name>
    <name type="common">Asiatic mangrove</name>
    <dbReference type="NCBI Taxonomy" id="61149"/>
    <lineage>
        <taxon>Eukaryota</taxon>
        <taxon>Viridiplantae</taxon>
        <taxon>Streptophyta</taxon>
        <taxon>Embryophyta</taxon>
        <taxon>Tracheophyta</taxon>
        <taxon>Spermatophyta</taxon>
        <taxon>Magnoliopsida</taxon>
        <taxon>eudicotyledons</taxon>
        <taxon>Gunneridae</taxon>
        <taxon>Pentapetalae</taxon>
        <taxon>rosids</taxon>
        <taxon>fabids</taxon>
        <taxon>Malpighiales</taxon>
        <taxon>Rhizophoraceae</taxon>
        <taxon>Rhizophora</taxon>
    </lineage>
</organism>
<feature type="transmembrane region" description="Helical" evidence="1">
    <location>
        <begin position="38"/>
        <end position="60"/>
    </location>
</feature>
<keyword evidence="1" id="KW-0472">Membrane</keyword>
<keyword evidence="1" id="KW-0812">Transmembrane</keyword>
<sequence length="75" mass="9094">MIIMTLSNKTNDVDTALYELVRHRLPFIKRIWKFKINWISYLLVQFVECICYVTVFILLLRRWQGFLQHSGCSRN</sequence>
<evidence type="ECO:0000256" key="1">
    <source>
        <dbReference type="SAM" id="Phobius"/>
    </source>
</evidence>
<reference evidence="2" key="1">
    <citation type="submission" date="2018-02" db="EMBL/GenBank/DDBJ databases">
        <title>Rhizophora mucronata_Transcriptome.</title>
        <authorList>
            <person name="Meera S.P."/>
            <person name="Sreeshan A."/>
            <person name="Augustine A."/>
        </authorList>
    </citation>
    <scope>NUCLEOTIDE SEQUENCE</scope>
    <source>
        <tissue evidence="2">Leaf</tissue>
    </source>
</reference>
<dbReference type="AlphaFoldDB" id="A0A2P2LLC9"/>
<evidence type="ECO:0000313" key="2">
    <source>
        <dbReference type="EMBL" id="MBX18784.1"/>
    </source>
</evidence>
<proteinExistence type="predicted"/>
<protein>
    <submittedName>
        <fullName evidence="2">Uncharacterized protein</fullName>
    </submittedName>
</protein>